<feature type="domain" description="Fumarylacetoacetase-like C-terminal" evidence="7">
    <location>
        <begin position="41"/>
        <end position="116"/>
    </location>
</feature>
<evidence type="ECO:0000256" key="4">
    <source>
        <dbReference type="PIRSR" id="PIRSR605959-2"/>
    </source>
</evidence>
<keyword evidence="9" id="KW-1185">Reference proteome</keyword>
<keyword evidence="5" id="KW-0585">Phenylalanine catabolism</keyword>
<feature type="transmembrane region" description="Helical" evidence="6">
    <location>
        <begin position="111"/>
        <end position="135"/>
    </location>
</feature>
<evidence type="ECO:0000256" key="3">
    <source>
        <dbReference type="ARBA" id="ARBA00014741"/>
    </source>
</evidence>
<name>A0AB34GFR3_ESCRO</name>
<proteinExistence type="inferred from homology"/>
<gene>
    <name evidence="8" type="ORF">J1605_013768</name>
</gene>
<dbReference type="GO" id="GO:1902000">
    <property type="term" value="P:homogentisate catabolic process"/>
    <property type="evidence" value="ECO:0007669"/>
    <property type="project" value="TreeGrafter"/>
</dbReference>
<dbReference type="PANTHER" id="PTHR43069:SF2">
    <property type="entry name" value="FUMARYLACETOACETASE"/>
    <property type="match status" value="1"/>
</dbReference>
<evidence type="ECO:0000313" key="8">
    <source>
        <dbReference type="EMBL" id="KAJ8778269.1"/>
    </source>
</evidence>
<evidence type="ECO:0000313" key="9">
    <source>
        <dbReference type="Proteomes" id="UP001159641"/>
    </source>
</evidence>
<dbReference type="PANTHER" id="PTHR43069">
    <property type="entry name" value="FUMARYLACETOACETASE"/>
    <property type="match status" value="1"/>
</dbReference>
<keyword evidence="5" id="KW-0460">Magnesium</keyword>
<comment type="caution">
    <text evidence="8">The sequence shown here is derived from an EMBL/GenBank/DDBJ whole genome shotgun (WGS) entry which is preliminary data.</text>
</comment>
<dbReference type="Pfam" id="PF01557">
    <property type="entry name" value="FAA_hydrolase"/>
    <property type="match status" value="1"/>
</dbReference>
<protein>
    <recommendedName>
        <fullName evidence="3 5">Fumarylacetoacetase</fullName>
        <ecNumber evidence="5">3.7.1.2</ecNumber>
    </recommendedName>
    <alternativeName>
        <fullName evidence="5">Fumarylacetoacetate hydrolase</fullName>
    </alternativeName>
</protein>
<comment type="similarity">
    <text evidence="2 5">Belongs to the FAH family.</text>
</comment>
<dbReference type="InterPro" id="IPR011234">
    <property type="entry name" value="Fumarylacetoacetase-like_C"/>
</dbReference>
<dbReference type="InterPro" id="IPR036663">
    <property type="entry name" value="Fumarylacetoacetase_C_sf"/>
</dbReference>
<reference evidence="8 9" key="1">
    <citation type="submission" date="2022-11" db="EMBL/GenBank/DDBJ databases">
        <title>Whole genome sequence of Eschrichtius robustus ER-17-0199.</title>
        <authorList>
            <person name="Bruniche-Olsen A."/>
            <person name="Black A.N."/>
            <person name="Fields C.J."/>
            <person name="Walden K."/>
            <person name="Dewoody J.A."/>
        </authorList>
    </citation>
    <scope>NUCLEOTIDE SEQUENCE [LARGE SCALE GENOMIC DNA]</scope>
    <source>
        <strain evidence="8">ER-17-0199</strain>
        <tissue evidence="8">Blubber</tissue>
    </source>
</reference>
<dbReference type="InterPro" id="IPR005959">
    <property type="entry name" value="Fumarylacetoacetase"/>
</dbReference>
<sequence>MRSFCYDEDLDLVNLGLRGNRRTEWNYGQMSTLQIEGLSSEYMYWTMLQQLTHHSVNGCNLRPGDLLASGTISGPEPESFGCMLELSWRGTRAIELGNGQTRKFLLDGDEVIITVALVFVMGQVAVTSALPWLVVLEKHLNRSSLGASV</sequence>
<dbReference type="Gene3D" id="3.90.850.10">
    <property type="entry name" value="Fumarylacetoacetase-like, C-terminal domain"/>
    <property type="match status" value="1"/>
</dbReference>
<keyword evidence="5" id="KW-0479">Metal-binding</keyword>
<organism evidence="8 9">
    <name type="scientific">Eschrichtius robustus</name>
    <name type="common">California gray whale</name>
    <name type="synonym">Eschrichtius gibbosus</name>
    <dbReference type="NCBI Taxonomy" id="9764"/>
    <lineage>
        <taxon>Eukaryota</taxon>
        <taxon>Metazoa</taxon>
        <taxon>Chordata</taxon>
        <taxon>Craniata</taxon>
        <taxon>Vertebrata</taxon>
        <taxon>Euteleostomi</taxon>
        <taxon>Mammalia</taxon>
        <taxon>Eutheria</taxon>
        <taxon>Laurasiatheria</taxon>
        <taxon>Artiodactyla</taxon>
        <taxon>Whippomorpha</taxon>
        <taxon>Cetacea</taxon>
        <taxon>Mysticeti</taxon>
        <taxon>Eschrichtiidae</taxon>
        <taxon>Eschrichtius</taxon>
    </lineage>
</organism>
<dbReference type="AlphaFoldDB" id="A0AB34GFR3"/>
<dbReference type="SUPFAM" id="SSF56529">
    <property type="entry name" value="FAH"/>
    <property type="match status" value="1"/>
</dbReference>
<keyword evidence="5" id="KW-0378">Hydrolase</keyword>
<evidence type="ECO:0000259" key="7">
    <source>
        <dbReference type="Pfam" id="PF01557"/>
    </source>
</evidence>
<dbReference type="EMBL" id="JAIQCJ010002247">
    <property type="protein sequence ID" value="KAJ8778269.1"/>
    <property type="molecule type" value="Genomic_DNA"/>
</dbReference>
<keyword evidence="5" id="KW-0106">Calcium</keyword>
<evidence type="ECO:0000256" key="2">
    <source>
        <dbReference type="ARBA" id="ARBA00010211"/>
    </source>
</evidence>
<accession>A0AB34GFR3</accession>
<comment type="cofactor">
    <cofactor evidence="5">
        <name>Mg(2+)</name>
        <dbReference type="ChEBI" id="CHEBI:18420"/>
    </cofactor>
    <cofactor evidence="5">
        <name>Ca(2+)</name>
        <dbReference type="ChEBI" id="CHEBI:29108"/>
    </cofactor>
</comment>
<evidence type="ECO:0000256" key="5">
    <source>
        <dbReference type="RuleBase" id="RU366008"/>
    </source>
</evidence>
<dbReference type="GO" id="GO:0006559">
    <property type="term" value="P:L-phenylalanine catabolic process"/>
    <property type="evidence" value="ECO:0007669"/>
    <property type="project" value="UniProtKB-UniRule"/>
</dbReference>
<dbReference type="EC" id="3.7.1.2" evidence="5"/>
<comment type="pathway">
    <text evidence="5">Amino-acid degradation; L-phenylalanine degradation; acetoacetate and fumarate from L-phenylalanine: step 6/6.</text>
</comment>
<dbReference type="GO" id="GO:0046872">
    <property type="term" value="F:metal ion binding"/>
    <property type="evidence" value="ECO:0007669"/>
    <property type="project" value="UniProtKB-UniRule"/>
</dbReference>
<keyword evidence="6" id="KW-0812">Transmembrane</keyword>
<keyword evidence="6" id="KW-0472">Membrane</keyword>
<dbReference type="Proteomes" id="UP001159641">
    <property type="component" value="Unassembled WGS sequence"/>
</dbReference>
<keyword evidence="6" id="KW-1133">Transmembrane helix</keyword>
<dbReference type="GO" id="GO:0004334">
    <property type="term" value="F:fumarylacetoacetase activity"/>
    <property type="evidence" value="ECO:0007669"/>
    <property type="project" value="UniProtKB-UniRule"/>
</dbReference>
<feature type="binding site" evidence="4">
    <location>
        <position position="71"/>
    </location>
    <ligand>
        <name>substrate</name>
    </ligand>
</feature>
<dbReference type="GO" id="GO:0006572">
    <property type="term" value="P:L-tyrosine catabolic process"/>
    <property type="evidence" value="ECO:0007669"/>
    <property type="project" value="UniProtKB-UniRule"/>
</dbReference>
<evidence type="ECO:0000256" key="6">
    <source>
        <dbReference type="SAM" id="Phobius"/>
    </source>
</evidence>
<evidence type="ECO:0000256" key="1">
    <source>
        <dbReference type="ARBA" id="ARBA00000353"/>
    </source>
</evidence>
<comment type="catalytic activity">
    <reaction evidence="1 5">
        <text>4-fumarylacetoacetate + H2O = acetoacetate + fumarate + H(+)</text>
        <dbReference type="Rhea" id="RHEA:10244"/>
        <dbReference type="ChEBI" id="CHEBI:13705"/>
        <dbReference type="ChEBI" id="CHEBI:15377"/>
        <dbReference type="ChEBI" id="CHEBI:15378"/>
        <dbReference type="ChEBI" id="CHEBI:18034"/>
        <dbReference type="ChEBI" id="CHEBI:29806"/>
        <dbReference type="EC" id="3.7.1.2"/>
    </reaction>
</comment>
<keyword evidence="5" id="KW-0828">Tyrosine catabolism</keyword>